<organism evidence="2 3">
    <name type="scientific">Candidatus Dojkabacteria bacterium</name>
    <dbReference type="NCBI Taxonomy" id="2099670"/>
    <lineage>
        <taxon>Bacteria</taxon>
        <taxon>Candidatus Dojkabacteria</taxon>
    </lineage>
</organism>
<dbReference type="Pfam" id="PF05050">
    <property type="entry name" value="Methyltransf_21"/>
    <property type="match status" value="1"/>
</dbReference>
<evidence type="ECO:0000259" key="1">
    <source>
        <dbReference type="Pfam" id="PF05050"/>
    </source>
</evidence>
<dbReference type="PANTHER" id="PTHR34203:SF15">
    <property type="entry name" value="SLL1173 PROTEIN"/>
    <property type="match status" value="1"/>
</dbReference>
<proteinExistence type="predicted"/>
<dbReference type="PANTHER" id="PTHR34203">
    <property type="entry name" value="METHYLTRANSFERASE, FKBM FAMILY PROTEIN"/>
    <property type="match status" value="1"/>
</dbReference>
<keyword evidence="2" id="KW-0489">Methyltransferase</keyword>
<evidence type="ECO:0000313" key="2">
    <source>
        <dbReference type="EMBL" id="MCA9375314.1"/>
    </source>
</evidence>
<dbReference type="InterPro" id="IPR029063">
    <property type="entry name" value="SAM-dependent_MTases_sf"/>
</dbReference>
<protein>
    <submittedName>
        <fullName evidence="2">FkbM family methyltransferase</fullName>
    </submittedName>
</protein>
<comment type="caution">
    <text evidence="2">The sequence shown here is derived from an EMBL/GenBank/DDBJ whole genome shotgun (WGS) entry which is preliminary data.</text>
</comment>
<sequence length="225" mass="25534">MNQAKIGRYSVKYFDREEFTGLKKEIFDEEIYSVDLEVSKPVILDIGAYIGLSVFYFKSRFPLSTVIAVEPNPTAFDILRENIEINNLADVILINKAVWKTTGKKGFFIDGTERGWNSTAGFYNGMWTGRQKTREIAVDTVTLNDLVGDRGIDLMKVDIEGAETAVLTSSEKALKQVQNIIVEFHSLNKRQSHRLLKFLQELYKEVAVTQVDQGLSVLMAEKLKK</sequence>
<feature type="domain" description="Methyltransferase FkbM" evidence="1">
    <location>
        <begin position="45"/>
        <end position="202"/>
    </location>
</feature>
<dbReference type="Proteomes" id="UP000748332">
    <property type="component" value="Unassembled WGS sequence"/>
</dbReference>
<accession>A0A955HZK5</accession>
<dbReference type="InterPro" id="IPR006342">
    <property type="entry name" value="FkbM_mtfrase"/>
</dbReference>
<dbReference type="SUPFAM" id="SSF53335">
    <property type="entry name" value="S-adenosyl-L-methionine-dependent methyltransferases"/>
    <property type="match status" value="1"/>
</dbReference>
<reference evidence="2" key="1">
    <citation type="submission" date="2020-04" db="EMBL/GenBank/DDBJ databases">
        <authorList>
            <person name="Zhang T."/>
        </authorList>
    </citation>
    <scope>NUCLEOTIDE SEQUENCE</scope>
    <source>
        <strain evidence="2">HKST-UBA16</strain>
    </source>
</reference>
<dbReference type="GO" id="GO:0032259">
    <property type="term" value="P:methylation"/>
    <property type="evidence" value="ECO:0007669"/>
    <property type="project" value="UniProtKB-KW"/>
</dbReference>
<dbReference type="AlphaFoldDB" id="A0A955HZK5"/>
<dbReference type="EMBL" id="JAGQLM010000144">
    <property type="protein sequence ID" value="MCA9375314.1"/>
    <property type="molecule type" value="Genomic_DNA"/>
</dbReference>
<evidence type="ECO:0000313" key="3">
    <source>
        <dbReference type="Proteomes" id="UP000748332"/>
    </source>
</evidence>
<name>A0A955HZK5_9BACT</name>
<keyword evidence="2" id="KW-0808">Transferase</keyword>
<dbReference type="GO" id="GO:0008168">
    <property type="term" value="F:methyltransferase activity"/>
    <property type="evidence" value="ECO:0007669"/>
    <property type="project" value="UniProtKB-KW"/>
</dbReference>
<gene>
    <name evidence="2" type="ORF">KC622_03215</name>
</gene>
<dbReference type="InterPro" id="IPR052514">
    <property type="entry name" value="SAM-dependent_MTase"/>
</dbReference>
<dbReference type="NCBIfam" id="TIGR01444">
    <property type="entry name" value="fkbM_fam"/>
    <property type="match status" value="1"/>
</dbReference>
<reference evidence="2" key="2">
    <citation type="journal article" date="2021" name="Microbiome">
        <title>Successional dynamics and alternative stable states in a saline activated sludge microbial community over 9 years.</title>
        <authorList>
            <person name="Wang Y."/>
            <person name="Ye J."/>
            <person name="Ju F."/>
            <person name="Liu L."/>
            <person name="Boyd J.A."/>
            <person name="Deng Y."/>
            <person name="Parks D.H."/>
            <person name="Jiang X."/>
            <person name="Yin X."/>
            <person name="Woodcroft B.J."/>
            <person name="Tyson G.W."/>
            <person name="Hugenholtz P."/>
            <person name="Polz M.F."/>
            <person name="Zhang T."/>
        </authorList>
    </citation>
    <scope>NUCLEOTIDE SEQUENCE</scope>
    <source>
        <strain evidence="2">HKST-UBA16</strain>
    </source>
</reference>
<dbReference type="Gene3D" id="3.40.50.150">
    <property type="entry name" value="Vaccinia Virus protein VP39"/>
    <property type="match status" value="1"/>
</dbReference>